<sequence>MEPAMERAMEPDNSPMIRAWEGEVGQLWVTEQARYERMHAPFGSTLLAAAQLRPGMRVLDAGCGMGDRTIDAATTVGPHGKVVGVDVASPMLQVAQHRAVELGLDNARFIRADVQTTEDLGFEEFDLALSQFGVMFFADPYAAFANLCTALHPGGRLVFTCWQDLTHQQHLMVPLTAALEHVPTPEFTADNWSYAAFSLADPTRTQALLAKAGFADVEVQPTVAPMYQGADLSDALRFLRQSEFGDAVFGGAGPAATVQGWEAVATALAPYVREDGVFLDGAAWLVTATRT</sequence>
<dbReference type="AlphaFoldDB" id="A0A1A9GQD8"/>
<dbReference type="OrthoDB" id="9777638at2"/>
<dbReference type="InterPro" id="IPR029063">
    <property type="entry name" value="SAM-dependent_MTases_sf"/>
</dbReference>
<keyword evidence="2" id="KW-0808">Transferase</keyword>
<dbReference type="STRING" id="1300347.I601_4103"/>
<dbReference type="EMBL" id="CP015079">
    <property type="protein sequence ID" value="ANH40498.1"/>
    <property type="molecule type" value="Genomic_DNA"/>
</dbReference>
<accession>A0A1A9GQD8</accession>
<dbReference type="KEGG" id="ndk:I601_4103"/>
<dbReference type="EC" id="2.1.1.163" evidence="2"/>
<name>A0A1A9GQD8_9ACTN</name>
<dbReference type="CDD" id="cd02440">
    <property type="entry name" value="AdoMet_MTases"/>
    <property type="match status" value="1"/>
</dbReference>
<feature type="domain" description="Methyltransferase" evidence="1">
    <location>
        <begin position="53"/>
        <end position="163"/>
    </location>
</feature>
<proteinExistence type="predicted"/>
<dbReference type="RefSeq" id="WP_084527910.1">
    <property type="nucleotide sequence ID" value="NZ_CP015079.1"/>
</dbReference>
<evidence type="ECO:0000313" key="3">
    <source>
        <dbReference type="Proteomes" id="UP000077868"/>
    </source>
</evidence>
<dbReference type="InterPro" id="IPR025714">
    <property type="entry name" value="Methyltranfer_dom"/>
</dbReference>
<keyword evidence="2" id="KW-0489">Methyltransferase</keyword>
<dbReference type="Pfam" id="PF13847">
    <property type="entry name" value="Methyltransf_31"/>
    <property type="match status" value="1"/>
</dbReference>
<protein>
    <submittedName>
        <fullName evidence="2">Demethylmenaquinone methyltransferase</fullName>
        <ecNumber evidence="2">2.1.1.163</ecNumber>
    </submittedName>
</protein>
<evidence type="ECO:0000313" key="2">
    <source>
        <dbReference type="EMBL" id="ANH40498.1"/>
    </source>
</evidence>
<dbReference type="Proteomes" id="UP000077868">
    <property type="component" value="Chromosome"/>
</dbReference>
<reference evidence="2 3" key="1">
    <citation type="submission" date="2016-03" db="EMBL/GenBank/DDBJ databases">
        <title>Complete genome sequence of a soil Actinobacterium, Nocardioides dokdonensis FR1436.</title>
        <authorList>
            <person name="Kwon S.-K."/>
            <person name="Kim K."/>
            <person name="Kim J.F."/>
        </authorList>
    </citation>
    <scope>NUCLEOTIDE SEQUENCE [LARGE SCALE GENOMIC DNA]</scope>
    <source>
        <strain evidence="2 3">FR1436</strain>
    </source>
</reference>
<gene>
    <name evidence="2" type="primary">ubiE_5</name>
    <name evidence="2" type="ORF">I601_4103</name>
</gene>
<dbReference type="Gene3D" id="3.40.50.150">
    <property type="entry name" value="Vaccinia Virus protein VP39"/>
    <property type="match status" value="1"/>
</dbReference>
<dbReference type="PANTHER" id="PTHR43861">
    <property type="entry name" value="TRANS-ACONITATE 2-METHYLTRANSFERASE-RELATED"/>
    <property type="match status" value="1"/>
</dbReference>
<dbReference type="GO" id="GO:0043770">
    <property type="term" value="F:demethylmenaquinone methyltransferase activity"/>
    <property type="evidence" value="ECO:0007669"/>
    <property type="project" value="UniProtKB-EC"/>
</dbReference>
<dbReference type="SUPFAM" id="SSF53335">
    <property type="entry name" value="S-adenosyl-L-methionine-dependent methyltransferases"/>
    <property type="match status" value="1"/>
</dbReference>
<evidence type="ECO:0000259" key="1">
    <source>
        <dbReference type="Pfam" id="PF13847"/>
    </source>
</evidence>
<dbReference type="GO" id="GO:0032259">
    <property type="term" value="P:methylation"/>
    <property type="evidence" value="ECO:0007669"/>
    <property type="project" value="UniProtKB-KW"/>
</dbReference>
<dbReference type="PATRIC" id="fig|1300347.3.peg.4111"/>
<organism evidence="2 3">
    <name type="scientific">Nocardioides dokdonensis FR1436</name>
    <dbReference type="NCBI Taxonomy" id="1300347"/>
    <lineage>
        <taxon>Bacteria</taxon>
        <taxon>Bacillati</taxon>
        <taxon>Actinomycetota</taxon>
        <taxon>Actinomycetes</taxon>
        <taxon>Propionibacteriales</taxon>
        <taxon>Nocardioidaceae</taxon>
        <taxon>Nocardioides</taxon>
    </lineage>
</organism>
<keyword evidence="3" id="KW-1185">Reference proteome</keyword>
<dbReference type="PANTHER" id="PTHR43861:SF1">
    <property type="entry name" value="TRANS-ACONITATE 2-METHYLTRANSFERASE"/>
    <property type="match status" value="1"/>
</dbReference>